<keyword evidence="2" id="KW-1185">Reference proteome</keyword>
<dbReference type="EMBL" id="KN824504">
    <property type="protein sequence ID" value="KIM19934.1"/>
    <property type="molecule type" value="Genomic_DNA"/>
</dbReference>
<accession>A0A0C3AIN7</accession>
<dbReference type="PANTHER" id="PTHR12083:SF9">
    <property type="entry name" value="BIFUNCTIONAL POLYNUCLEOTIDE PHOSPHATASE_KINASE"/>
    <property type="match status" value="1"/>
</dbReference>
<gene>
    <name evidence="1" type="ORF">M408DRAFT_82801</name>
</gene>
<dbReference type="SUPFAM" id="SSF56784">
    <property type="entry name" value="HAD-like"/>
    <property type="match status" value="1"/>
</dbReference>
<dbReference type="Gene3D" id="3.40.50.300">
    <property type="entry name" value="P-loop containing nucleotide triphosphate hydrolases"/>
    <property type="match status" value="1"/>
</dbReference>
<dbReference type="SUPFAM" id="SSF52540">
    <property type="entry name" value="P-loop containing nucleoside triphosphate hydrolases"/>
    <property type="match status" value="1"/>
</dbReference>
<proteinExistence type="predicted"/>
<reference evidence="1 2" key="1">
    <citation type="submission" date="2014-04" db="EMBL/GenBank/DDBJ databases">
        <authorList>
            <consortium name="DOE Joint Genome Institute"/>
            <person name="Kuo A."/>
            <person name="Zuccaro A."/>
            <person name="Kohler A."/>
            <person name="Nagy L.G."/>
            <person name="Floudas D."/>
            <person name="Copeland A."/>
            <person name="Barry K.W."/>
            <person name="Cichocki N."/>
            <person name="Veneault-Fourrey C."/>
            <person name="LaButti K."/>
            <person name="Lindquist E.A."/>
            <person name="Lipzen A."/>
            <person name="Lundell T."/>
            <person name="Morin E."/>
            <person name="Murat C."/>
            <person name="Sun H."/>
            <person name="Tunlid A."/>
            <person name="Henrissat B."/>
            <person name="Grigoriev I.V."/>
            <person name="Hibbett D.S."/>
            <person name="Martin F."/>
            <person name="Nordberg H.P."/>
            <person name="Cantor M.N."/>
            <person name="Hua S.X."/>
        </authorList>
    </citation>
    <scope>NUCLEOTIDE SEQUENCE [LARGE SCALE GENOMIC DNA]</scope>
    <source>
        <strain evidence="1 2">MAFF 305830</strain>
    </source>
</reference>
<dbReference type="NCBIfam" id="TIGR01664">
    <property type="entry name" value="DNA-3'-Pase"/>
    <property type="match status" value="1"/>
</dbReference>
<sequence>WSSRFGPTCLFGTVRTSHKTGRIALFDLDQTLILTNSGFRFPQDENDWKWFSSKVPIKLKQLHAEGYAIFIISNQNSPRKITTPQVYYAQWKNKVALVAHALQDVPFRILAATAEDAYRKPLPGMWDAINIILKDEGVTINQEETFFVGDAAGRDRDHSACDRKLAVNVGLQFYTPEEYFLGKATDKFQLKGFNPSSIRQHPHYLPSQYPLVPSTKAGPVMVLFVGFPKMGKTTTYNEYFKPAGFVYVDQQALGTKSKCMKLIEDSVKDGKSVVVDNSNHDKSTRMDYTDFASGLKLPVRCIVFDGGIDLSWHNQVYQAFIKEPVDGTEVSARHLEALQDFKTSYEPPTASEKFKLKIITIFWKFKGSDEEFKRYMMWLDF</sequence>
<dbReference type="GO" id="GO:0046403">
    <property type="term" value="F:polynucleotide 3'-phosphatase activity"/>
    <property type="evidence" value="ECO:0007669"/>
    <property type="project" value="TreeGrafter"/>
</dbReference>
<dbReference type="InterPro" id="IPR006549">
    <property type="entry name" value="HAD-SF_hydro_IIIA"/>
</dbReference>
<dbReference type="GO" id="GO:0003690">
    <property type="term" value="F:double-stranded DNA binding"/>
    <property type="evidence" value="ECO:0007669"/>
    <property type="project" value="TreeGrafter"/>
</dbReference>
<dbReference type="Gene3D" id="3.40.50.1000">
    <property type="entry name" value="HAD superfamily/HAD-like"/>
    <property type="match status" value="1"/>
</dbReference>
<dbReference type="STRING" id="933852.A0A0C3AIN7"/>
<dbReference type="OrthoDB" id="19045at2759"/>
<dbReference type="InterPro" id="IPR027417">
    <property type="entry name" value="P-loop_NTPase"/>
</dbReference>
<evidence type="ECO:0008006" key="3">
    <source>
        <dbReference type="Google" id="ProtNLM"/>
    </source>
</evidence>
<reference evidence="2" key="2">
    <citation type="submission" date="2015-01" db="EMBL/GenBank/DDBJ databases">
        <title>Evolutionary Origins and Diversification of the Mycorrhizal Mutualists.</title>
        <authorList>
            <consortium name="DOE Joint Genome Institute"/>
            <consortium name="Mycorrhizal Genomics Consortium"/>
            <person name="Kohler A."/>
            <person name="Kuo A."/>
            <person name="Nagy L.G."/>
            <person name="Floudas D."/>
            <person name="Copeland A."/>
            <person name="Barry K.W."/>
            <person name="Cichocki N."/>
            <person name="Veneault-Fourrey C."/>
            <person name="LaButti K."/>
            <person name="Lindquist E.A."/>
            <person name="Lipzen A."/>
            <person name="Lundell T."/>
            <person name="Morin E."/>
            <person name="Murat C."/>
            <person name="Riley R."/>
            <person name="Ohm R."/>
            <person name="Sun H."/>
            <person name="Tunlid A."/>
            <person name="Henrissat B."/>
            <person name="Grigoriev I.V."/>
            <person name="Hibbett D.S."/>
            <person name="Martin F."/>
        </authorList>
    </citation>
    <scope>NUCLEOTIDE SEQUENCE [LARGE SCALE GENOMIC DNA]</scope>
    <source>
        <strain evidence="2">MAFF 305830</strain>
    </source>
</reference>
<name>A0A0C3AIN7_SERVB</name>
<dbReference type="Proteomes" id="UP000054097">
    <property type="component" value="Unassembled WGS sequence"/>
</dbReference>
<dbReference type="Pfam" id="PF08645">
    <property type="entry name" value="PNK3P"/>
    <property type="match status" value="1"/>
</dbReference>
<organism evidence="1 2">
    <name type="scientific">Serendipita vermifera MAFF 305830</name>
    <dbReference type="NCBI Taxonomy" id="933852"/>
    <lineage>
        <taxon>Eukaryota</taxon>
        <taxon>Fungi</taxon>
        <taxon>Dikarya</taxon>
        <taxon>Basidiomycota</taxon>
        <taxon>Agaricomycotina</taxon>
        <taxon>Agaricomycetes</taxon>
        <taxon>Sebacinales</taxon>
        <taxon>Serendipitaceae</taxon>
        <taxon>Serendipita</taxon>
    </lineage>
</organism>
<dbReference type="InterPro" id="IPR023214">
    <property type="entry name" value="HAD_sf"/>
</dbReference>
<evidence type="ECO:0000313" key="2">
    <source>
        <dbReference type="Proteomes" id="UP000054097"/>
    </source>
</evidence>
<dbReference type="InterPro" id="IPR006551">
    <property type="entry name" value="Polynucleotide_phosphatase"/>
</dbReference>
<dbReference type="InterPro" id="IPR036412">
    <property type="entry name" value="HAD-like_sf"/>
</dbReference>
<dbReference type="NCBIfam" id="TIGR01662">
    <property type="entry name" value="HAD-SF-IIIA"/>
    <property type="match status" value="1"/>
</dbReference>
<dbReference type="GO" id="GO:0006281">
    <property type="term" value="P:DNA repair"/>
    <property type="evidence" value="ECO:0007669"/>
    <property type="project" value="TreeGrafter"/>
</dbReference>
<feature type="non-terminal residue" evidence="1">
    <location>
        <position position="1"/>
    </location>
</feature>
<protein>
    <recommendedName>
        <fullName evidence="3">PNK3P-domain-containing protein</fullName>
    </recommendedName>
</protein>
<dbReference type="AlphaFoldDB" id="A0A0C3AIN7"/>
<dbReference type="GO" id="GO:0046404">
    <property type="term" value="F:ATP-dependent polydeoxyribonucleotide 5'-hydroxyl-kinase activity"/>
    <property type="evidence" value="ECO:0007669"/>
    <property type="project" value="TreeGrafter"/>
</dbReference>
<evidence type="ECO:0000313" key="1">
    <source>
        <dbReference type="EMBL" id="KIM19934.1"/>
    </source>
</evidence>
<dbReference type="PANTHER" id="PTHR12083">
    <property type="entry name" value="BIFUNCTIONAL POLYNUCLEOTIDE PHOSPHATASE/KINASE"/>
    <property type="match status" value="1"/>
</dbReference>
<dbReference type="HOGENOM" id="CLU_014938_3_1_1"/>
<dbReference type="InterPro" id="IPR013954">
    <property type="entry name" value="PNK3P"/>
</dbReference>